<dbReference type="PANTHER" id="PTHR30383:SF24">
    <property type="entry name" value="THIOESTERASE 1_PROTEASE 1_LYSOPHOSPHOLIPASE L1"/>
    <property type="match status" value="1"/>
</dbReference>
<dbReference type="GO" id="GO:0004622">
    <property type="term" value="F:phosphatidylcholine lysophospholipase activity"/>
    <property type="evidence" value="ECO:0007669"/>
    <property type="project" value="TreeGrafter"/>
</dbReference>
<gene>
    <name evidence="2" type="ORF">CHH28_13130</name>
</gene>
<dbReference type="InterPro" id="IPR013830">
    <property type="entry name" value="SGNH_hydro"/>
</dbReference>
<dbReference type="Gene3D" id="3.40.50.1110">
    <property type="entry name" value="SGNH hydrolase"/>
    <property type="match status" value="1"/>
</dbReference>
<keyword evidence="3" id="KW-1185">Reference proteome</keyword>
<name>A0A222FMF3_9GAMM</name>
<dbReference type="CDD" id="cd01836">
    <property type="entry name" value="FeeA_FeeB_like"/>
    <property type="match status" value="1"/>
</dbReference>
<dbReference type="SUPFAM" id="SSF52266">
    <property type="entry name" value="SGNH hydrolase"/>
    <property type="match status" value="1"/>
</dbReference>
<dbReference type="OrthoDB" id="9804395at2"/>
<reference evidence="2 3" key="1">
    <citation type="submission" date="2017-07" db="EMBL/GenBank/DDBJ databases">
        <title>Annotated genome sequence of Bacterioplanes sanyensis isolated from Red Sea.</title>
        <authorList>
            <person name="Rehman Z.U."/>
        </authorList>
    </citation>
    <scope>NUCLEOTIDE SEQUENCE [LARGE SCALE GENOMIC DNA]</scope>
    <source>
        <strain evidence="2 3">NV9</strain>
    </source>
</reference>
<feature type="domain" description="SGNH hydrolase-type esterase" evidence="1">
    <location>
        <begin position="57"/>
        <end position="221"/>
    </location>
</feature>
<proteinExistence type="predicted"/>
<dbReference type="InterPro" id="IPR036514">
    <property type="entry name" value="SGNH_hydro_sf"/>
</dbReference>
<protein>
    <recommendedName>
        <fullName evidence="1">SGNH hydrolase-type esterase domain-containing protein</fullName>
    </recommendedName>
</protein>
<dbReference type="KEGG" id="bsan:CHH28_13130"/>
<dbReference type="EMBL" id="CP022530">
    <property type="protein sequence ID" value="ASP39561.1"/>
    <property type="molecule type" value="Genomic_DNA"/>
</dbReference>
<accession>A0A222FMF3</accession>
<dbReference type="Pfam" id="PF13472">
    <property type="entry name" value="Lipase_GDSL_2"/>
    <property type="match status" value="1"/>
</dbReference>
<dbReference type="PANTHER" id="PTHR30383">
    <property type="entry name" value="THIOESTERASE 1/PROTEASE 1/LYSOPHOSPHOLIPASE L1"/>
    <property type="match status" value="1"/>
</dbReference>
<organism evidence="2 3">
    <name type="scientific">Bacterioplanes sanyensis</name>
    <dbReference type="NCBI Taxonomy" id="1249553"/>
    <lineage>
        <taxon>Bacteria</taxon>
        <taxon>Pseudomonadati</taxon>
        <taxon>Pseudomonadota</taxon>
        <taxon>Gammaproteobacteria</taxon>
        <taxon>Oceanospirillales</taxon>
        <taxon>Oceanospirillaceae</taxon>
        <taxon>Bacterioplanes</taxon>
    </lineage>
</organism>
<dbReference type="RefSeq" id="WP_094060739.1">
    <property type="nucleotide sequence ID" value="NZ_CP022530.1"/>
</dbReference>
<evidence type="ECO:0000313" key="2">
    <source>
        <dbReference type="EMBL" id="ASP39561.1"/>
    </source>
</evidence>
<dbReference type="Proteomes" id="UP000202440">
    <property type="component" value="Chromosome"/>
</dbReference>
<dbReference type="AlphaFoldDB" id="A0A222FMF3"/>
<evidence type="ECO:0000259" key="1">
    <source>
        <dbReference type="Pfam" id="PF13472"/>
    </source>
</evidence>
<evidence type="ECO:0000313" key="3">
    <source>
        <dbReference type="Proteomes" id="UP000202440"/>
    </source>
</evidence>
<dbReference type="InterPro" id="IPR051532">
    <property type="entry name" value="Ester_Hydrolysis_Enzymes"/>
</dbReference>
<sequence>MNSLTSLAAYALLSPLLPWAIWQGKRVRRDTPRLPAAGGDCDGISGDGPATLELLHLGESTVAGVGIDHIEQGLTAQLAQRLADNHRVHWQTQSANGLTAGELLEHMPAQPRRCDVLVVTLGVNDTTGFTRRQHWRRQLCALVERIDAKMVIVTQVPPIHRFPALPAPLSWLLGVRARQLDGELMQLSKEKGWLYQAFELALEPQWMATDGYHPNAQGYQLWAHSLAETIMTSSAWQQITATKVGATNDLEAGAAP</sequence>